<sequence length="163" mass="17953">YDNITSTPLTHTQWSRPKPPDVSIIQDSLSDREADKHSLGIWHGTKNLCKKIQAAGREKDCALLLIWNRDVCNHFWYCCKEATSLKLSLIYGLEFCIIYVLEVLVEPGFLPGAVDPTPGEHTTSLVPQKEKSGTAHGSGSSKTRGVTGRAFNNLAMVEEQAGV</sequence>
<dbReference type="EMBL" id="HAEF01005727">
    <property type="protein sequence ID" value="SBR43109.1"/>
    <property type="molecule type" value="Transcribed_RNA"/>
</dbReference>
<reference evidence="2" key="2">
    <citation type="submission" date="2016-06" db="EMBL/GenBank/DDBJ databases">
        <title>The genome of a short-lived fish provides insights into sex chromosome evolution and the genetic control of aging.</title>
        <authorList>
            <person name="Reichwald K."/>
            <person name="Felder M."/>
            <person name="Petzold A."/>
            <person name="Koch P."/>
            <person name="Groth M."/>
            <person name="Platzer M."/>
        </authorList>
    </citation>
    <scope>NUCLEOTIDE SEQUENCE</scope>
    <source>
        <tissue evidence="2">Brain</tissue>
    </source>
</reference>
<organism evidence="2">
    <name type="scientific">Nothobranchius pienaari</name>
    <dbReference type="NCBI Taxonomy" id="704102"/>
    <lineage>
        <taxon>Eukaryota</taxon>
        <taxon>Metazoa</taxon>
        <taxon>Chordata</taxon>
        <taxon>Craniata</taxon>
        <taxon>Vertebrata</taxon>
        <taxon>Euteleostomi</taxon>
        <taxon>Actinopterygii</taxon>
        <taxon>Neopterygii</taxon>
        <taxon>Teleostei</taxon>
        <taxon>Neoteleostei</taxon>
        <taxon>Acanthomorphata</taxon>
        <taxon>Ovalentaria</taxon>
        <taxon>Atherinomorphae</taxon>
        <taxon>Cyprinodontiformes</taxon>
        <taxon>Nothobranchiidae</taxon>
        <taxon>Nothobranchius</taxon>
    </lineage>
</organism>
<evidence type="ECO:0000313" key="2">
    <source>
        <dbReference type="EMBL" id="SBR43109.1"/>
    </source>
</evidence>
<reference evidence="2" key="1">
    <citation type="submission" date="2016-05" db="EMBL/GenBank/DDBJ databases">
        <authorList>
            <person name="Lavstsen T."/>
            <person name="Jespersen J.S."/>
        </authorList>
    </citation>
    <scope>NUCLEOTIDE SEQUENCE</scope>
    <source>
        <tissue evidence="2">Brain</tissue>
    </source>
</reference>
<protein>
    <submittedName>
        <fullName evidence="2">Uncharacterized protein</fullName>
    </submittedName>
</protein>
<name>A0A1A8LGW2_9TELE</name>
<feature type="non-terminal residue" evidence="2">
    <location>
        <position position="1"/>
    </location>
</feature>
<dbReference type="AlphaFoldDB" id="A0A1A8LGW2"/>
<proteinExistence type="predicted"/>
<evidence type="ECO:0000256" key="1">
    <source>
        <dbReference type="SAM" id="MobiDB-lite"/>
    </source>
</evidence>
<feature type="region of interest" description="Disordered" evidence="1">
    <location>
        <begin position="115"/>
        <end position="146"/>
    </location>
</feature>
<feature type="compositionally biased region" description="Polar residues" evidence="1">
    <location>
        <begin position="135"/>
        <end position="144"/>
    </location>
</feature>
<accession>A0A1A8LGW2</accession>
<gene>
    <name evidence="2" type="primary">CU457778.1</name>
</gene>